<feature type="domain" description="Fumarate reductase/succinate dehydrogenase flavoprotein-like C-terminal" evidence="5">
    <location>
        <begin position="175"/>
        <end position="300"/>
    </location>
</feature>
<dbReference type="SUPFAM" id="SSF46977">
    <property type="entry name" value="Succinate dehydrogenase/fumarate reductase flavoprotein C-terminal domain"/>
    <property type="match status" value="1"/>
</dbReference>
<feature type="domain" description="FAD-dependent oxidoreductase 2 FAD-binding" evidence="4">
    <location>
        <begin position="8"/>
        <end position="118"/>
    </location>
</feature>
<sequence length="300" mass="33119">KYAPNKLELASRDVVSRSEQTEINEGRGFPDGTVALDITKVPRKRTLEALREIVNIGRDFAGVDITREPIRIRPGQHYIMGGVKTDVWGATDIAGLYAAGEVACVSVHGGNRLGANSLLDTLIFGRRAGEHAARRAATMAMPAPSEASLADEQRGISALMRRERGTGRRISEIKLELGTLMNEKCAVYRDFEGLSAALEGICRLKEQARTAYIDDRGRVFNQDVLGALELGYMLDVAECTVVAALERRESRGAQFRLDFPERDDAEWLKHVDLTLDGDGSPRVSYSPVTLTQWEPQARTY</sequence>
<name>A0A6J4RTQ4_9ACTN</name>
<dbReference type="Gene3D" id="3.90.700.10">
    <property type="entry name" value="Succinate dehydrogenase/fumarate reductase flavoprotein, catalytic domain"/>
    <property type="match status" value="1"/>
</dbReference>
<feature type="active site" description="Proton acceptor" evidence="3">
    <location>
        <position position="12"/>
    </location>
</feature>
<dbReference type="GO" id="GO:0050660">
    <property type="term" value="F:flavin adenine dinucleotide binding"/>
    <property type="evidence" value="ECO:0007669"/>
    <property type="project" value="TreeGrafter"/>
</dbReference>
<gene>
    <name evidence="6" type="ORF">AVDCRST_MAG65-1099</name>
</gene>
<dbReference type="Gene3D" id="1.20.58.100">
    <property type="entry name" value="Fumarate reductase/succinate dehydrogenase flavoprotein-like, C-terminal domain"/>
    <property type="match status" value="1"/>
</dbReference>
<dbReference type="AlphaFoldDB" id="A0A6J4RTQ4"/>
<dbReference type="GO" id="GO:0009055">
    <property type="term" value="F:electron transfer activity"/>
    <property type="evidence" value="ECO:0007669"/>
    <property type="project" value="TreeGrafter"/>
</dbReference>
<protein>
    <submittedName>
        <fullName evidence="6">Succinate dehydrogenase flavoprotein subunit</fullName>
        <ecNumber evidence="6">1.3.5.1</ecNumber>
    </submittedName>
</protein>
<dbReference type="Pfam" id="PF00890">
    <property type="entry name" value="FAD_binding_2"/>
    <property type="match status" value="1"/>
</dbReference>
<evidence type="ECO:0000259" key="4">
    <source>
        <dbReference type="Pfam" id="PF00890"/>
    </source>
</evidence>
<dbReference type="GO" id="GO:0008177">
    <property type="term" value="F:succinate dehydrogenase (quinone) activity"/>
    <property type="evidence" value="ECO:0007669"/>
    <property type="project" value="UniProtKB-EC"/>
</dbReference>
<dbReference type="Gene3D" id="4.10.80.40">
    <property type="entry name" value="succinate dehydrogenase protein domain"/>
    <property type="match status" value="1"/>
</dbReference>
<organism evidence="6">
    <name type="scientific">uncultured Solirubrobacteraceae bacterium</name>
    <dbReference type="NCBI Taxonomy" id="1162706"/>
    <lineage>
        <taxon>Bacteria</taxon>
        <taxon>Bacillati</taxon>
        <taxon>Actinomycetota</taxon>
        <taxon>Thermoleophilia</taxon>
        <taxon>Solirubrobacterales</taxon>
        <taxon>Solirubrobacteraceae</taxon>
        <taxon>environmental samples</taxon>
    </lineage>
</organism>
<dbReference type="InterPro" id="IPR037099">
    <property type="entry name" value="Fum_R/Succ_DH_flav-like_C_sf"/>
</dbReference>
<dbReference type="InterPro" id="IPR003953">
    <property type="entry name" value="FAD-dep_OxRdtase_2_FAD-bd"/>
</dbReference>
<dbReference type="SUPFAM" id="SSF51905">
    <property type="entry name" value="FAD/NAD(P)-binding domain"/>
    <property type="match status" value="1"/>
</dbReference>
<feature type="non-terminal residue" evidence="6">
    <location>
        <position position="1"/>
    </location>
</feature>
<dbReference type="Pfam" id="PF02910">
    <property type="entry name" value="Succ_DH_flav_C"/>
    <property type="match status" value="1"/>
</dbReference>
<dbReference type="GO" id="GO:0009061">
    <property type="term" value="P:anaerobic respiration"/>
    <property type="evidence" value="ECO:0007669"/>
    <property type="project" value="TreeGrafter"/>
</dbReference>
<evidence type="ECO:0000256" key="1">
    <source>
        <dbReference type="ARBA" id="ARBA00022630"/>
    </source>
</evidence>
<dbReference type="EC" id="1.3.5.1" evidence="6"/>
<evidence type="ECO:0000259" key="5">
    <source>
        <dbReference type="Pfam" id="PF02910"/>
    </source>
</evidence>
<accession>A0A6J4RTQ4</accession>
<dbReference type="SUPFAM" id="SSF56425">
    <property type="entry name" value="Succinate dehydrogenase/fumarate reductase flavoprotein, catalytic domain"/>
    <property type="match status" value="1"/>
</dbReference>
<dbReference type="EMBL" id="CADCVL010000179">
    <property type="protein sequence ID" value="CAA9475726.1"/>
    <property type="molecule type" value="Genomic_DNA"/>
</dbReference>
<dbReference type="InterPro" id="IPR030664">
    <property type="entry name" value="SdhA/FrdA/AprA"/>
</dbReference>
<dbReference type="InterPro" id="IPR027477">
    <property type="entry name" value="Succ_DH/fumarate_Rdtase_cat_sf"/>
</dbReference>
<evidence type="ECO:0000256" key="3">
    <source>
        <dbReference type="PIRSR" id="PIRSR630664-50"/>
    </source>
</evidence>
<keyword evidence="1" id="KW-0285">Flavoprotein</keyword>
<reference evidence="6" key="1">
    <citation type="submission" date="2020-02" db="EMBL/GenBank/DDBJ databases">
        <authorList>
            <person name="Meier V. D."/>
        </authorList>
    </citation>
    <scope>NUCLEOTIDE SEQUENCE</scope>
    <source>
        <strain evidence="6">AVDCRST_MAG65</strain>
    </source>
</reference>
<dbReference type="GO" id="GO:0033765">
    <property type="term" value="F:steroid dehydrogenase activity, acting on the CH-CH group of donors"/>
    <property type="evidence" value="ECO:0007669"/>
    <property type="project" value="UniProtKB-ARBA"/>
</dbReference>
<dbReference type="PANTHER" id="PTHR11632">
    <property type="entry name" value="SUCCINATE DEHYDROGENASE 2 FLAVOPROTEIN SUBUNIT"/>
    <property type="match status" value="1"/>
</dbReference>
<dbReference type="GO" id="GO:0005886">
    <property type="term" value="C:plasma membrane"/>
    <property type="evidence" value="ECO:0007669"/>
    <property type="project" value="TreeGrafter"/>
</dbReference>
<proteinExistence type="predicted"/>
<evidence type="ECO:0000256" key="2">
    <source>
        <dbReference type="ARBA" id="ARBA00023002"/>
    </source>
</evidence>
<dbReference type="InterPro" id="IPR036188">
    <property type="entry name" value="FAD/NAD-bd_sf"/>
</dbReference>
<evidence type="ECO:0000313" key="6">
    <source>
        <dbReference type="EMBL" id="CAA9475726.1"/>
    </source>
</evidence>
<keyword evidence="2 6" id="KW-0560">Oxidoreductase</keyword>
<dbReference type="PANTHER" id="PTHR11632:SF51">
    <property type="entry name" value="SUCCINATE DEHYDROGENASE [UBIQUINONE] FLAVOPROTEIN SUBUNIT, MITOCHONDRIAL"/>
    <property type="match status" value="1"/>
</dbReference>
<dbReference type="Gene3D" id="3.50.50.60">
    <property type="entry name" value="FAD/NAD(P)-binding domain"/>
    <property type="match status" value="1"/>
</dbReference>
<dbReference type="InterPro" id="IPR015939">
    <property type="entry name" value="Fum_Rdtase/Succ_DH_flav-like_C"/>
</dbReference>